<name>A0ABP7L292_9SPHN</name>
<dbReference type="EMBL" id="BAABBM010000001">
    <property type="protein sequence ID" value="GAA3891604.1"/>
    <property type="molecule type" value="Genomic_DNA"/>
</dbReference>
<evidence type="ECO:0000313" key="14">
    <source>
        <dbReference type="EMBL" id="GAA3891604.1"/>
    </source>
</evidence>
<dbReference type="PANTHER" id="PTHR30558">
    <property type="entry name" value="EXBD MEMBRANE COMPONENT OF PMF-DRIVEN MACROMOLECULE IMPORT SYSTEM"/>
    <property type="match status" value="1"/>
</dbReference>
<comment type="function">
    <text evidence="1">Involved in the TonB-dependent energy-dependent transport of various receptor-bound substrates.</text>
</comment>
<dbReference type="Gene3D" id="3.30.420.270">
    <property type="match status" value="1"/>
</dbReference>
<protein>
    <submittedName>
        <fullName evidence="14">Biopolymer transporter ExbD</fullName>
    </submittedName>
</protein>
<evidence type="ECO:0000256" key="9">
    <source>
        <dbReference type="ARBA" id="ARBA00022927"/>
    </source>
</evidence>
<evidence type="ECO:0000256" key="8">
    <source>
        <dbReference type="ARBA" id="ARBA00022692"/>
    </source>
</evidence>
<dbReference type="RefSeq" id="WP_344698439.1">
    <property type="nucleotide sequence ID" value="NZ_BAABBM010000001.1"/>
</dbReference>
<comment type="similarity">
    <text evidence="3 12">Belongs to the ExbD/TolR family.</text>
</comment>
<feature type="transmembrane region" description="Helical" evidence="13">
    <location>
        <begin position="20"/>
        <end position="38"/>
    </location>
</feature>
<keyword evidence="11 13" id="KW-0472">Membrane</keyword>
<keyword evidence="6" id="KW-1003">Cell membrane</keyword>
<keyword evidence="8 12" id="KW-0812">Transmembrane</keyword>
<comment type="caution">
    <text evidence="14">The sequence shown here is derived from an EMBL/GenBank/DDBJ whole genome shotgun (WGS) entry which is preliminary data.</text>
</comment>
<gene>
    <name evidence="14" type="ORF">GCM10022276_08410</name>
</gene>
<evidence type="ECO:0000256" key="6">
    <source>
        <dbReference type="ARBA" id="ARBA00022475"/>
    </source>
</evidence>
<comment type="subcellular location">
    <subcellularLocation>
        <location evidence="2">Cell inner membrane</location>
        <topology evidence="2">Single-pass type II membrane protein</topology>
    </subcellularLocation>
    <subcellularLocation>
        <location evidence="12">Cell membrane</location>
        <topology evidence="12">Single-pass type II membrane protein</topology>
    </subcellularLocation>
</comment>
<reference evidence="15" key="1">
    <citation type="journal article" date="2019" name="Int. J. Syst. Evol. Microbiol.">
        <title>The Global Catalogue of Microorganisms (GCM) 10K type strain sequencing project: providing services to taxonomists for standard genome sequencing and annotation.</title>
        <authorList>
            <consortium name="The Broad Institute Genomics Platform"/>
            <consortium name="The Broad Institute Genome Sequencing Center for Infectious Disease"/>
            <person name="Wu L."/>
            <person name="Ma J."/>
        </authorList>
    </citation>
    <scope>NUCLEOTIDE SEQUENCE [LARGE SCALE GENOMIC DNA]</scope>
    <source>
        <strain evidence="15">JCM 17543</strain>
    </source>
</reference>
<evidence type="ECO:0000256" key="1">
    <source>
        <dbReference type="ARBA" id="ARBA00003540"/>
    </source>
</evidence>
<dbReference type="Proteomes" id="UP001500827">
    <property type="component" value="Unassembled WGS sequence"/>
</dbReference>
<evidence type="ECO:0000256" key="13">
    <source>
        <dbReference type="SAM" id="Phobius"/>
    </source>
</evidence>
<keyword evidence="5 12" id="KW-0813">Transport</keyword>
<dbReference type="InterPro" id="IPR003400">
    <property type="entry name" value="ExbD"/>
</dbReference>
<keyword evidence="9 12" id="KW-0653">Protein transport</keyword>
<keyword evidence="10 13" id="KW-1133">Transmembrane helix</keyword>
<evidence type="ECO:0000256" key="7">
    <source>
        <dbReference type="ARBA" id="ARBA00022519"/>
    </source>
</evidence>
<keyword evidence="7" id="KW-0997">Cell inner membrane</keyword>
<keyword evidence="15" id="KW-1185">Reference proteome</keyword>
<evidence type="ECO:0000256" key="12">
    <source>
        <dbReference type="RuleBase" id="RU003879"/>
    </source>
</evidence>
<dbReference type="Pfam" id="PF02472">
    <property type="entry name" value="ExbD"/>
    <property type="match status" value="1"/>
</dbReference>
<dbReference type="PANTHER" id="PTHR30558:SF12">
    <property type="entry name" value="BIOPOLYMER TRANSPORT PROTEIN EXBD"/>
    <property type="match status" value="1"/>
</dbReference>
<evidence type="ECO:0000256" key="10">
    <source>
        <dbReference type="ARBA" id="ARBA00022989"/>
    </source>
</evidence>
<organism evidence="14 15">
    <name type="scientific">Sphingomonas limnosediminicola</name>
    <dbReference type="NCBI Taxonomy" id="940133"/>
    <lineage>
        <taxon>Bacteria</taxon>
        <taxon>Pseudomonadati</taxon>
        <taxon>Pseudomonadota</taxon>
        <taxon>Alphaproteobacteria</taxon>
        <taxon>Sphingomonadales</taxon>
        <taxon>Sphingomonadaceae</taxon>
        <taxon>Sphingomonas</taxon>
    </lineage>
</organism>
<evidence type="ECO:0000256" key="4">
    <source>
        <dbReference type="ARBA" id="ARBA00011471"/>
    </source>
</evidence>
<evidence type="ECO:0000313" key="15">
    <source>
        <dbReference type="Proteomes" id="UP001500827"/>
    </source>
</evidence>
<accession>A0ABP7L292</accession>
<evidence type="ECO:0000256" key="11">
    <source>
        <dbReference type="ARBA" id="ARBA00023136"/>
    </source>
</evidence>
<evidence type="ECO:0000256" key="3">
    <source>
        <dbReference type="ARBA" id="ARBA00005811"/>
    </source>
</evidence>
<comment type="subunit">
    <text evidence="4">The accessory proteins ExbB and ExbD seem to form a complex with TonB.</text>
</comment>
<evidence type="ECO:0000256" key="5">
    <source>
        <dbReference type="ARBA" id="ARBA00022448"/>
    </source>
</evidence>
<evidence type="ECO:0000256" key="2">
    <source>
        <dbReference type="ARBA" id="ARBA00004249"/>
    </source>
</evidence>
<sequence>MITHAVQPDQSPMMEMNTTPLIDVLLVLLVMLIITIPLQTHSMKLDLPGPGPVPKVQPIRNLLEITSAGAMLWNSQPITRDALRYDLRQSQQMKEIPELHFRPAAEARYAVVAEALGIIESENVRKVGFVGNEAYARW</sequence>
<proteinExistence type="inferred from homology"/>